<keyword evidence="5 6" id="KW-0687">Ribonucleoprotein</keyword>
<reference evidence="11" key="1">
    <citation type="submission" date="2016-07" db="EMBL/GenBank/DDBJ databases">
        <authorList>
            <person name="Florea S."/>
            <person name="Webb J.S."/>
            <person name="Jaromczyk J."/>
            <person name="Schardl C.L."/>
        </authorList>
    </citation>
    <scope>NUCLEOTIDE SEQUENCE [LARGE SCALE GENOMIC DNA]</scope>
    <source>
        <strain evidence="11">CDC-D5610</strain>
    </source>
</reference>
<dbReference type="PANTHER" id="PTHR11655">
    <property type="entry name" value="60S/50S RIBOSOMAL PROTEIN L6/L9"/>
    <property type="match status" value="1"/>
</dbReference>
<comment type="subunit">
    <text evidence="6">Part of the 50S ribosomal subunit.</text>
</comment>
<feature type="domain" description="Large ribosomal subunit protein uL6 alpha-beta" evidence="9">
    <location>
        <begin position="12"/>
        <end position="85"/>
    </location>
</feature>
<dbReference type="RefSeq" id="WP_094091973.1">
    <property type="nucleotide sequence ID" value="NZ_CP016397.1"/>
</dbReference>
<keyword evidence="2 6" id="KW-0699">rRNA-binding</keyword>
<dbReference type="InterPro" id="IPR020040">
    <property type="entry name" value="Ribosomal_uL6_a/b-dom"/>
</dbReference>
<dbReference type="Proteomes" id="UP000201728">
    <property type="component" value="Chromosome"/>
</dbReference>
<evidence type="ECO:0000256" key="2">
    <source>
        <dbReference type="ARBA" id="ARBA00022730"/>
    </source>
</evidence>
<comment type="function">
    <text evidence="6 8">This protein binds to the 23S rRNA, and is important in its secondary structure. It is located near the subunit interface in the base of the L7/L12 stalk, and near the tRNA binding site of the peptidyltransferase center.</text>
</comment>
<dbReference type="AlphaFoldDB" id="A0A222P5U1"/>
<evidence type="ECO:0000256" key="4">
    <source>
        <dbReference type="ARBA" id="ARBA00022980"/>
    </source>
</evidence>
<comment type="similarity">
    <text evidence="1 6 7">Belongs to the universal ribosomal protein uL6 family.</text>
</comment>
<dbReference type="PROSITE" id="PS00525">
    <property type="entry name" value="RIBOSOMAL_L6_1"/>
    <property type="match status" value="1"/>
</dbReference>
<name>A0A222P5U1_9GAMM</name>
<dbReference type="EMBL" id="CP016397">
    <property type="protein sequence ID" value="ASQ47208.1"/>
    <property type="molecule type" value="Genomic_DNA"/>
</dbReference>
<dbReference type="GO" id="GO:0002181">
    <property type="term" value="P:cytoplasmic translation"/>
    <property type="evidence" value="ECO:0007669"/>
    <property type="project" value="TreeGrafter"/>
</dbReference>
<dbReference type="PIRSF" id="PIRSF002162">
    <property type="entry name" value="Ribosomal_L6"/>
    <property type="match status" value="1"/>
</dbReference>
<dbReference type="InterPro" id="IPR002358">
    <property type="entry name" value="Ribosomal_uL6_CS"/>
</dbReference>
<protein>
    <recommendedName>
        <fullName evidence="6">Large ribosomal subunit protein uL6</fullName>
    </recommendedName>
</protein>
<dbReference type="FunFam" id="3.90.930.12:FF:000002">
    <property type="entry name" value="50S ribosomal protein L6"/>
    <property type="match status" value="1"/>
</dbReference>
<accession>A0A222P5U1</accession>
<dbReference type="PRINTS" id="PR00059">
    <property type="entry name" value="RIBOSOMALL6"/>
</dbReference>
<keyword evidence="3 6" id="KW-0694">RNA-binding</keyword>
<keyword evidence="4 6" id="KW-0689">Ribosomal protein</keyword>
<proteinExistence type="inferred from homology"/>
<dbReference type="InterPro" id="IPR036789">
    <property type="entry name" value="Ribosomal_uL6-like_a/b-dom_sf"/>
</dbReference>
<evidence type="ECO:0000256" key="5">
    <source>
        <dbReference type="ARBA" id="ARBA00023274"/>
    </source>
</evidence>
<evidence type="ECO:0000256" key="3">
    <source>
        <dbReference type="ARBA" id="ARBA00022884"/>
    </source>
</evidence>
<evidence type="ECO:0000259" key="9">
    <source>
        <dbReference type="Pfam" id="PF00347"/>
    </source>
</evidence>
<organism evidence="10 11">
    <name type="scientific">Legionella clemsonensis</name>
    <dbReference type="NCBI Taxonomy" id="1867846"/>
    <lineage>
        <taxon>Bacteria</taxon>
        <taxon>Pseudomonadati</taxon>
        <taxon>Pseudomonadota</taxon>
        <taxon>Gammaproteobacteria</taxon>
        <taxon>Legionellales</taxon>
        <taxon>Legionellaceae</taxon>
        <taxon>Legionella</taxon>
    </lineage>
</organism>
<dbReference type="GO" id="GO:0019843">
    <property type="term" value="F:rRNA binding"/>
    <property type="evidence" value="ECO:0007669"/>
    <property type="project" value="UniProtKB-UniRule"/>
</dbReference>
<dbReference type="InterPro" id="IPR000702">
    <property type="entry name" value="Ribosomal_uL6-like"/>
</dbReference>
<dbReference type="OrthoDB" id="9805007at2"/>
<dbReference type="GO" id="GO:0003735">
    <property type="term" value="F:structural constituent of ribosome"/>
    <property type="evidence" value="ECO:0007669"/>
    <property type="project" value="UniProtKB-UniRule"/>
</dbReference>
<dbReference type="HAMAP" id="MF_01365_B">
    <property type="entry name" value="Ribosomal_uL6_B"/>
    <property type="match status" value="1"/>
</dbReference>
<evidence type="ECO:0000256" key="1">
    <source>
        <dbReference type="ARBA" id="ARBA00009356"/>
    </source>
</evidence>
<gene>
    <name evidence="6 10" type="primary">rplF</name>
    <name evidence="10" type="ORF">clem_13375</name>
</gene>
<evidence type="ECO:0000256" key="6">
    <source>
        <dbReference type="HAMAP-Rule" id="MF_01365"/>
    </source>
</evidence>
<evidence type="ECO:0000313" key="10">
    <source>
        <dbReference type="EMBL" id="ASQ47208.1"/>
    </source>
</evidence>
<evidence type="ECO:0000313" key="11">
    <source>
        <dbReference type="Proteomes" id="UP000201728"/>
    </source>
</evidence>
<dbReference type="GO" id="GO:0022625">
    <property type="term" value="C:cytosolic large ribosomal subunit"/>
    <property type="evidence" value="ECO:0007669"/>
    <property type="project" value="UniProtKB-UniRule"/>
</dbReference>
<dbReference type="NCBIfam" id="TIGR03654">
    <property type="entry name" value="L6_bact"/>
    <property type="match status" value="1"/>
</dbReference>
<dbReference type="PANTHER" id="PTHR11655:SF14">
    <property type="entry name" value="LARGE RIBOSOMAL SUBUNIT PROTEIN UL6M"/>
    <property type="match status" value="1"/>
</dbReference>
<feature type="domain" description="Large ribosomal subunit protein uL6 alpha-beta" evidence="9">
    <location>
        <begin position="93"/>
        <end position="167"/>
    </location>
</feature>
<keyword evidence="11" id="KW-1185">Reference proteome</keyword>
<evidence type="ECO:0000256" key="8">
    <source>
        <dbReference type="RuleBase" id="RU003870"/>
    </source>
</evidence>
<dbReference type="Gene3D" id="3.90.930.12">
    <property type="entry name" value="Ribosomal protein L6, alpha-beta domain"/>
    <property type="match status" value="2"/>
</dbReference>
<dbReference type="FunFam" id="3.90.930.12:FF:000001">
    <property type="entry name" value="50S ribosomal protein L6"/>
    <property type="match status" value="1"/>
</dbReference>
<dbReference type="InterPro" id="IPR019906">
    <property type="entry name" value="Ribosomal_uL6_bac-type"/>
</dbReference>
<dbReference type="SUPFAM" id="SSF56053">
    <property type="entry name" value="Ribosomal protein L6"/>
    <property type="match status" value="2"/>
</dbReference>
<sequence>MSRVAKAPINLPANVELTIGKDTLTVKGPKGSLVQHYNKLVNVSKCEESNNKILFKPASNDPNAWAHAGTVRALVNNMVKGVTNGFDVTLELIGVGYRAQANNKSITLSLGFSHPVEYNLPQGVTAETPNNTTVVIRGIDKQLLGQVASEIRGFRPPEPYKGKGIRYAGEIIIRKEAKKK</sequence>
<evidence type="ECO:0000256" key="7">
    <source>
        <dbReference type="RuleBase" id="RU003869"/>
    </source>
</evidence>
<dbReference type="KEGG" id="lcd:clem_13375"/>
<dbReference type="Pfam" id="PF00347">
    <property type="entry name" value="Ribosomal_L6"/>
    <property type="match status" value="2"/>
</dbReference>